<feature type="domain" description="Glycosyl transferase family 1" evidence="1">
    <location>
        <begin position="183"/>
        <end position="335"/>
    </location>
</feature>
<evidence type="ECO:0000259" key="1">
    <source>
        <dbReference type="Pfam" id="PF00534"/>
    </source>
</evidence>
<protein>
    <submittedName>
        <fullName evidence="2">Polysaccharide biosynthesis protein</fullName>
    </submittedName>
</protein>
<name>A0A7L4WFF9_9LACT</name>
<gene>
    <name evidence="2" type="ORF">BHS01_09105</name>
</gene>
<dbReference type="SUPFAM" id="SSF53756">
    <property type="entry name" value="UDP-Glycosyltransferase/glycogen phosphorylase"/>
    <property type="match status" value="1"/>
</dbReference>
<dbReference type="Pfam" id="PF00534">
    <property type="entry name" value="Glycos_transf_1"/>
    <property type="match status" value="1"/>
</dbReference>
<dbReference type="InterPro" id="IPR001296">
    <property type="entry name" value="Glyco_trans_1"/>
</dbReference>
<dbReference type="GO" id="GO:0016757">
    <property type="term" value="F:glycosyltransferase activity"/>
    <property type="evidence" value="ECO:0007669"/>
    <property type="project" value="InterPro"/>
</dbReference>
<dbReference type="AlphaFoldDB" id="A0A7L4WFF9"/>
<dbReference type="KEGG" id="lpaa:BHS01_09105"/>
<organism evidence="2 3">
    <name type="scientific">Pseudolactococcus paracarnosus</name>
    <dbReference type="NCBI Taxonomy" id="2749962"/>
    <lineage>
        <taxon>Bacteria</taxon>
        <taxon>Bacillati</taxon>
        <taxon>Bacillota</taxon>
        <taxon>Bacilli</taxon>
        <taxon>Lactobacillales</taxon>
        <taxon>Streptococcaceae</taxon>
        <taxon>Pseudolactococcus</taxon>
    </lineage>
</organism>
<dbReference type="Proteomes" id="UP000516280">
    <property type="component" value="Chromosome"/>
</dbReference>
<accession>A0A7L4WFF9</accession>
<evidence type="ECO:0000313" key="2">
    <source>
        <dbReference type="EMBL" id="QDJ28674.1"/>
    </source>
</evidence>
<dbReference type="CDD" id="cd03801">
    <property type="entry name" value="GT4_PimA-like"/>
    <property type="match status" value="1"/>
</dbReference>
<proteinExistence type="predicted"/>
<dbReference type="Gene3D" id="3.40.50.2000">
    <property type="entry name" value="Glycogen Phosphorylase B"/>
    <property type="match status" value="1"/>
</dbReference>
<dbReference type="PANTHER" id="PTHR12526">
    <property type="entry name" value="GLYCOSYLTRANSFERASE"/>
    <property type="match status" value="1"/>
</dbReference>
<dbReference type="EMBL" id="CP017195">
    <property type="protein sequence ID" value="QDJ28674.1"/>
    <property type="molecule type" value="Genomic_DNA"/>
</dbReference>
<evidence type="ECO:0000313" key="3">
    <source>
        <dbReference type="Proteomes" id="UP000516280"/>
    </source>
</evidence>
<dbReference type="Gene3D" id="3.40.50.11090">
    <property type="match status" value="1"/>
</dbReference>
<reference evidence="2 3" key="1">
    <citation type="submission" date="2016-09" db="EMBL/GenBank/DDBJ databases">
        <title>Lactic acid bacteria from MAP meat Genome sequencing and assembly.</title>
        <authorList>
            <person name="Behr J."/>
            <person name="Hilgarth M."/>
            <person name="Vogel R.F."/>
        </authorList>
    </citation>
    <scope>NUCLEOTIDE SEQUENCE [LARGE SCALE GENOMIC DNA]</scope>
    <source>
        <strain evidence="2 3">TMW21615</strain>
    </source>
</reference>
<sequence>MRINFILPGNSNLPIGGNKIVYQYANELCSRGHQVSLTFLFDLRTNKFRFLLKYILRNQIIKRSNSHKHEITWFSLNKKIKINFDVIFLSEVTDADVVIATEARTTEVVSKLNSEKGKKYYFIQSYETWAFNESIKKLNKTYKLGFKNIVISKDLQEKVSKQAGERATYIPNFYNPSEFYINHSIKSRKNIVSLLSHSQKTKRTELGLEILSEVKKQIPDLQVELFGTTPPENGYADYVNFTNNASIRELREDIYGVSKIYLLASELEGWGLTGMEAQACGTALVSGRIGGVTEYATDDNSTLVDPNKKEEYVTAIVSLLKDEDRRISLVKKSQKMLSQFTLKNSVDKLEKILEA</sequence>